<reference evidence="1" key="1">
    <citation type="journal article" date="2018" name="Nat. Genet.">
        <title>Extensive intraspecific gene order and gene structural variations between Mo17 and other maize genomes.</title>
        <authorList>
            <person name="Sun S."/>
            <person name="Zhou Y."/>
            <person name="Chen J."/>
            <person name="Shi J."/>
            <person name="Zhao H."/>
            <person name="Zhao H."/>
            <person name="Song W."/>
            <person name="Zhang M."/>
            <person name="Cui Y."/>
            <person name="Dong X."/>
            <person name="Liu H."/>
            <person name="Ma X."/>
            <person name="Jiao Y."/>
            <person name="Wang B."/>
            <person name="Wei X."/>
            <person name="Stein J.C."/>
            <person name="Glaubitz J.C."/>
            <person name="Lu F."/>
            <person name="Yu G."/>
            <person name="Liang C."/>
            <person name="Fengler K."/>
            <person name="Li B."/>
            <person name="Rafalski A."/>
            <person name="Schnable P.S."/>
            <person name="Ware D.H."/>
            <person name="Buckler E.S."/>
            <person name="Lai J."/>
        </authorList>
    </citation>
    <scope>NUCLEOTIDE SEQUENCE [LARGE SCALE GENOMIC DNA]</scope>
    <source>
        <tissue evidence="1">Seedling</tissue>
    </source>
</reference>
<dbReference type="Proteomes" id="UP000251960">
    <property type="component" value="Chromosome 4"/>
</dbReference>
<comment type="caution">
    <text evidence="1">The sequence shown here is derived from an EMBL/GenBank/DDBJ whole genome shotgun (WGS) entry which is preliminary data.</text>
</comment>
<dbReference type="EMBL" id="NCVQ01000005">
    <property type="protein sequence ID" value="PWZ27332.1"/>
    <property type="molecule type" value="Genomic_DNA"/>
</dbReference>
<protein>
    <submittedName>
        <fullName evidence="1">Uncharacterized protein</fullName>
    </submittedName>
</protein>
<dbReference type="AlphaFoldDB" id="A0A3L6F207"/>
<name>A0A3L6F207_MAIZE</name>
<evidence type="ECO:0000313" key="1">
    <source>
        <dbReference type="EMBL" id="PWZ27332.1"/>
    </source>
</evidence>
<gene>
    <name evidence="1" type="ORF">Zm00014a_040363</name>
</gene>
<proteinExistence type="predicted"/>
<organism evidence="1">
    <name type="scientific">Zea mays</name>
    <name type="common">Maize</name>
    <dbReference type="NCBI Taxonomy" id="4577"/>
    <lineage>
        <taxon>Eukaryota</taxon>
        <taxon>Viridiplantae</taxon>
        <taxon>Streptophyta</taxon>
        <taxon>Embryophyta</taxon>
        <taxon>Tracheophyta</taxon>
        <taxon>Spermatophyta</taxon>
        <taxon>Magnoliopsida</taxon>
        <taxon>Liliopsida</taxon>
        <taxon>Poales</taxon>
        <taxon>Poaceae</taxon>
        <taxon>PACMAD clade</taxon>
        <taxon>Panicoideae</taxon>
        <taxon>Andropogonodae</taxon>
        <taxon>Andropogoneae</taxon>
        <taxon>Tripsacinae</taxon>
        <taxon>Zea</taxon>
    </lineage>
</organism>
<sequence length="78" mass="7824">MGDGELTARAGGCGGNPAARSYAAGRGSRAETSRHGEGTAELLGVMGIGSCCACSDSKLPGGWRTSRELHGWEIGAPC</sequence>
<accession>A0A3L6F207</accession>